<dbReference type="SUPFAM" id="SSF56784">
    <property type="entry name" value="HAD-like"/>
    <property type="match status" value="1"/>
</dbReference>
<dbReference type="NCBIfam" id="TIGR00099">
    <property type="entry name" value="Cof-subfamily"/>
    <property type="match status" value="1"/>
</dbReference>
<gene>
    <name evidence="1" type="ORF">SAMN02910432_00033</name>
</gene>
<dbReference type="NCBIfam" id="NF007806">
    <property type="entry name" value="PRK10513.1"/>
    <property type="match status" value="1"/>
</dbReference>
<protein>
    <recommendedName>
        <fullName evidence="3">Sugar-phosphatase</fullName>
    </recommendedName>
</protein>
<dbReference type="Proteomes" id="UP000182635">
    <property type="component" value="Unassembled WGS sequence"/>
</dbReference>
<dbReference type="InterPro" id="IPR036412">
    <property type="entry name" value="HAD-like_sf"/>
</dbReference>
<evidence type="ECO:0000313" key="1">
    <source>
        <dbReference type="EMBL" id="SFG13982.1"/>
    </source>
</evidence>
<dbReference type="CDD" id="cd07516">
    <property type="entry name" value="HAD_Pase"/>
    <property type="match status" value="1"/>
</dbReference>
<dbReference type="InterPro" id="IPR006379">
    <property type="entry name" value="HAD-SF_hydro_IIB"/>
</dbReference>
<dbReference type="Pfam" id="PF08282">
    <property type="entry name" value="Hydrolase_3"/>
    <property type="match status" value="1"/>
</dbReference>
<dbReference type="GO" id="GO:0000287">
    <property type="term" value="F:magnesium ion binding"/>
    <property type="evidence" value="ECO:0007669"/>
    <property type="project" value="TreeGrafter"/>
</dbReference>
<dbReference type="AlphaFoldDB" id="A0A1I2PCU5"/>
<sequence length="271" mass="29941">MSAIKIIAIDIDATLLNSNHQLTDTVKNAIKSASKKGIKVVLTSGRPISGIRPFLKQLDLDDRNDQYVISFGGGVVETTSGRIISARSLSYDDYLDLQNIATKLGLHFHVESSERLFTSDRDLGKYTIVEGYLVNIPVCFRLPDELRDETLIKAMYIDDPERIEEAVKHEELFNQLSDRITFTRSTPMYYEANPKGTDKGSALQILIDKLGLTQANVMAIGDQGNDLSMVKFAGTGIAMGNAIDELKECAQHVTSDCDHDGVAEAIEKWAL</sequence>
<accession>A0A1I2PCU5</accession>
<evidence type="ECO:0008006" key="3">
    <source>
        <dbReference type="Google" id="ProtNLM"/>
    </source>
</evidence>
<dbReference type="GO" id="GO:0016791">
    <property type="term" value="F:phosphatase activity"/>
    <property type="evidence" value="ECO:0007669"/>
    <property type="project" value="UniProtKB-ARBA"/>
</dbReference>
<reference evidence="2" key="1">
    <citation type="submission" date="2016-10" db="EMBL/GenBank/DDBJ databases">
        <authorList>
            <person name="Varghese N."/>
            <person name="Submissions S."/>
        </authorList>
    </citation>
    <scope>NUCLEOTIDE SEQUENCE [LARGE SCALE GENOMIC DNA]</scope>
    <source>
        <strain evidence="2">DSM 20403</strain>
    </source>
</reference>
<dbReference type="OrthoDB" id="9790031at2"/>
<name>A0A1I2PCU5_9LACO</name>
<dbReference type="GeneID" id="29801518"/>
<dbReference type="SFLD" id="SFLDG01140">
    <property type="entry name" value="C2.B:_Phosphomannomutase_and_P"/>
    <property type="match status" value="1"/>
</dbReference>
<dbReference type="InterPro" id="IPR023214">
    <property type="entry name" value="HAD_sf"/>
</dbReference>
<dbReference type="PANTHER" id="PTHR10000:SF8">
    <property type="entry name" value="HAD SUPERFAMILY HYDROLASE-LIKE, TYPE 3"/>
    <property type="match status" value="1"/>
</dbReference>
<dbReference type="Gene3D" id="3.40.50.1000">
    <property type="entry name" value="HAD superfamily/HAD-like"/>
    <property type="match status" value="1"/>
</dbReference>
<dbReference type="PANTHER" id="PTHR10000">
    <property type="entry name" value="PHOSPHOSERINE PHOSPHATASE"/>
    <property type="match status" value="1"/>
</dbReference>
<dbReference type="SFLD" id="SFLDS00003">
    <property type="entry name" value="Haloacid_Dehalogenase"/>
    <property type="match status" value="1"/>
</dbReference>
<dbReference type="InterPro" id="IPR000150">
    <property type="entry name" value="Cof"/>
</dbReference>
<proteinExistence type="predicted"/>
<dbReference type="EMBL" id="FOPI01000003">
    <property type="protein sequence ID" value="SFG13982.1"/>
    <property type="molecule type" value="Genomic_DNA"/>
</dbReference>
<dbReference type="Gene3D" id="3.30.1240.10">
    <property type="match status" value="1"/>
</dbReference>
<dbReference type="RefSeq" id="WP_014073566.1">
    <property type="nucleotide sequence ID" value="NZ_AYYL01000001.1"/>
</dbReference>
<dbReference type="NCBIfam" id="TIGR01484">
    <property type="entry name" value="HAD-SF-IIB"/>
    <property type="match status" value="1"/>
</dbReference>
<organism evidence="1 2">
    <name type="scientific">Ligilactobacillus ruminis DSM 20403 = NBRC 102161</name>
    <dbReference type="NCBI Taxonomy" id="1423798"/>
    <lineage>
        <taxon>Bacteria</taxon>
        <taxon>Bacillati</taxon>
        <taxon>Bacillota</taxon>
        <taxon>Bacilli</taxon>
        <taxon>Lactobacillales</taxon>
        <taxon>Lactobacillaceae</taxon>
        <taxon>Ligilactobacillus</taxon>
    </lineage>
</organism>
<dbReference type="SFLD" id="SFLDG01144">
    <property type="entry name" value="C2.B.4:_PGP_Like"/>
    <property type="match status" value="1"/>
</dbReference>
<evidence type="ECO:0000313" key="2">
    <source>
        <dbReference type="Proteomes" id="UP000182635"/>
    </source>
</evidence>
<dbReference type="GO" id="GO:0005829">
    <property type="term" value="C:cytosol"/>
    <property type="evidence" value="ECO:0007669"/>
    <property type="project" value="TreeGrafter"/>
</dbReference>